<keyword evidence="4 10" id="KW-0812">Transmembrane</keyword>
<dbReference type="InterPro" id="IPR033121">
    <property type="entry name" value="PEPTIDASE_A1"/>
</dbReference>
<comment type="similarity">
    <text evidence="2">Belongs to the peptidase A1 family.</text>
</comment>
<name>A0A0E0L4J7_ORYPU</name>
<dbReference type="Pfam" id="PF03798">
    <property type="entry name" value="TRAM_LAG1_CLN8"/>
    <property type="match status" value="1"/>
</dbReference>
<dbReference type="SMART" id="SM00724">
    <property type="entry name" value="TLC"/>
    <property type="match status" value="1"/>
</dbReference>
<dbReference type="EnsemblPlants" id="OPUNC05G20050.1">
    <property type="protein sequence ID" value="OPUNC05G20050.1"/>
    <property type="gene ID" value="OPUNC05G20050"/>
</dbReference>
<dbReference type="FunFam" id="2.40.70.10:FF:000098">
    <property type="entry name" value="Chloroplast nucleoid DNA-binding protein-like"/>
    <property type="match status" value="1"/>
</dbReference>
<dbReference type="eggNOG" id="KOG1339">
    <property type="taxonomic scope" value="Eukaryota"/>
</dbReference>
<organism evidence="14">
    <name type="scientific">Oryza punctata</name>
    <name type="common">Red rice</name>
    <dbReference type="NCBI Taxonomy" id="4537"/>
    <lineage>
        <taxon>Eukaryota</taxon>
        <taxon>Viridiplantae</taxon>
        <taxon>Streptophyta</taxon>
        <taxon>Embryophyta</taxon>
        <taxon>Tracheophyta</taxon>
        <taxon>Spermatophyta</taxon>
        <taxon>Magnoliopsida</taxon>
        <taxon>Liliopsida</taxon>
        <taxon>Poales</taxon>
        <taxon>Poaceae</taxon>
        <taxon>BOP clade</taxon>
        <taxon>Oryzoideae</taxon>
        <taxon>Oryzeae</taxon>
        <taxon>Oryzinae</taxon>
        <taxon>Oryza</taxon>
    </lineage>
</organism>
<comment type="subcellular location">
    <subcellularLocation>
        <location evidence="1">Membrane</location>
        <topology evidence="1">Multi-pass membrane protein</topology>
    </subcellularLocation>
</comment>
<evidence type="ECO:0008006" key="16">
    <source>
        <dbReference type="Google" id="ProtNLM"/>
    </source>
</evidence>
<dbReference type="AlphaFoldDB" id="A0A0E0L4J7"/>
<proteinExistence type="inferred from homology"/>
<evidence type="ECO:0000256" key="7">
    <source>
        <dbReference type="ARBA" id="ARBA00022989"/>
    </source>
</evidence>
<dbReference type="PROSITE" id="PS50922">
    <property type="entry name" value="TLC"/>
    <property type="match status" value="1"/>
</dbReference>
<feature type="domain" description="TLC" evidence="12">
    <location>
        <begin position="60"/>
        <end position="252"/>
    </location>
</feature>
<dbReference type="HOGENOM" id="CLU_422993_0_0_1"/>
<dbReference type="STRING" id="4537.A0A0E0L4J7"/>
<keyword evidence="15" id="KW-1185">Reference proteome</keyword>
<dbReference type="MEROPS" id="A01.A60"/>
<dbReference type="Gene3D" id="2.40.70.10">
    <property type="entry name" value="Acid Proteases"/>
    <property type="match status" value="2"/>
</dbReference>
<feature type="transmembrane region" description="Helical" evidence="11">
    <location>
        <begin position="138"/>
        <end position="154"/>
    </location>
</feature>
<keyword evidence="8 10" id="KW-0472">Membrane</keyword>
<evidence type="ECO:0000256" key="4">
    <source>
        <dbReference type="ARBA" id="ARBA00022692"/>
    </source>
</evidence>
<dbReference type="InterPro" id="IPR034161">
    <property type="entry name" value="Pepsin-like_plant"/>
</dbReference>
<dbReference type="InterPro" id="IPR006634">
    <property type="entry name" value="TLC-dom"/>
</dbReference>
<dbReference type="PANTHER" id="PTHR47967">
    <property type="entry name" value="OS07G0603500 PROTEIN-RELATED"/>
    <property type="match status" value="1"/>
</dbReference>
<evidence type="ECO:0000313" key="15">
    <source>
        <dbReference type="Proteomes" id="UP000026962"/>
    </source>
</evidence>
<evidence type="ECO:0000256" key="10">
    <source>
        <dbReference type="PROSITE-ProRule" id="PRU00205"/>
    </source>
</evidence>
<keyword evidence="5" id="KW-0064">Aspartyl protease</keyword>
<evidence type="ECO:0000256" key="8">
    <source>
        <dbReference type="ARBA" id="ARBA00023136"/>
    </source>
</evidence>
<dbReference type="OMA" id="SHFCVDI"/>
<keyword evidence="6" id="KW-0378">Hydrolase</keyword>
<dbReference type="GO" id="GO:0005576">
    <property type="term" value="C:extracellular region"/>
    <property type="evidence" value="ECO:0007669"/>
    <property type="project" value="TreeGrafter"/>
</dbReference>
<dbReference type="Gramene" id="OPUNC05G20050.1">
    <property type="protein sequence ID" value="OPUNC05G20050.1"/>
    <property type="gene ID" value="OPUNC05G20050"/>
</dbReference>
<dbReference type="GO" id="GO:0016020">
    <property type="term" value="C:membrane"/>
    <property type="evidence" value="ECO:0007669"/>
    <property type="project" value="UniProtKB-SubCell"/>
</dbReference>
<accession>A0A0E0L4J7</accession>
<dbReference type="InterPro" id="IPR032799">
    <property type="entry name" value="TAXi_C"/>
</dbReference>
<evidence type="ECO:0000256" key="1">
    <source>
        <dbReference type="ARBA" id="ARBA00004141"/>
    </source>
</evidence>
<dbReference type="Proteomes" id="UP000026962">
    <property type="component" value="Chromosome 5"/>
</dbReference>
<dbReference type="InterPro" id="IPR051708">
    <property type="entry name" value="Plant_Aspart_Prot_A1"/>
</dbReference>
<evidence type="ECO:0000259" key="12">
    <source>
        <dbReference type="PROSITE" id="PS50922"/>
    </source>
</evidence>
<dbReference type="InterPro" id="IPR021109">
    <property type="entry name" value="Peptidase_aspartic_dom_sf"/>
</dbReference>
<keyword evidence="7 11" id="KW-1133">Transmembrane helix</keyword>
<dbReference type="GO" id="GO:0006508">
    <property type="term" value="P:proteolysis"/>
    <property type="evidence" value="ECO:0007669"/>
    <property type="project" value="UniProtKB-KW"/>
</dbReference>
<reference evidence="14" key="2">
    <citation type="submission" date="2018-05" db="EMBL/GenBank/DDBJ databases">
        <title>OpunRS2 (Oryza punctata Reference Sequence Version 2).</title>
        <authorList>
            <person name="Zhang J."/>
            <person name="Kudrna D."/>
            <person name="Lee S."/>
            <person name="Talag J."/>
            <person name="Welchert J."/>
            <person name="Wing R.A."/>
        </authorList>
    </citation>
    <scope>NUCLEOTIDE SEQUENCE [LARGE SCALE GENOMIC DNA]</scope>
</reference>
<evidence type="ECO:0000256" key="6">
    <source>
        <dbReference type="ARBA" id="ARBA00022801"/>
    </source>
</evidence>
<protein>
    <recommendedName>
        <fullName evidence="16">Peptidase A1 domain-containing protein</fullName>
    </recommendedName>
</protein>
<dbReference type="Pfam" id="PF14543">
    <property type="entry name" value="TAXi_N"/>
    <property type="match status" value="1"/>
</dbReference>
<dbReference type="SUPFAM" id="SSF50630">
    <property type="entry name" value="Acid proteases"/>
    <property type="match status" value="1"/>
</dbReference>
<evidence type="ECO:0000259" key="13">
    <source>
        <dbReference type="PROSITE" id="PS51767"/>
    </source>
</evidence>
<dbReference type="InterPro" id="IPR032861">
    <property type="entry name" value="TAXi_N"/>
</dbReference>
<dbReference type="PROSITE" id="PS51767">
    <property type="entry name" value="PEPTIDASE_A1"/>
    <property type="match status" value="1"/>
</dbReference>
<keyword evidence="3" id="KW-0645">Protease</keyword>
<dbReference type="Pfam" id="PF14541">
    <property type="entry name" value="TAXi_C"/>
    <property type="match status" value="1"/>
</dbReference>
<feature type="transmembrane region" description="Helical" evidence="11">
    <location>
        <begin position="112"/>
        <end position="131"/>
    </location>
</feature>
<dbReference type="eggNOG" id="KOG4561">
    <property type="taxonomic scope" value="Eukaryota"/>
</dbReference>
<dbReference type="InterPro" id="IPR001969">
    <property type="entry name" value="Aspartic_peptidase_AS"/>
</dbReference>
<evidence type="ECO:0000256" key="11">
    <source>
        <dbReference type="SAM" id="Phobius"/>
    </source>
</evidence>
<dbReference type="PROSITE" id="PS00141">
    <property type="entry name" value="ASP_PROTEASE"/>
    <property type="match status" value="1"/>
</dbReference>
<keyword evidence="9" id="KW-0325">Glycoprotein</keyword>
<feature type="domain" description="Peptidase A1" evidence="13">
    <location>
        <begin position="243"/>
        <end position="642"/>
    </location>
</feature>
<evidence type="ECO:0000256" key="2">
    <source>
        <dbReference type="ARBA" id="ARBA00007447"/>
    </source>
</evidence>
<dbReference type="PANTHER" id="PTHR47967:SF47">
    <property type="entry name" value="CHLOROPLAST NUCLEOID DNA-BINDING PROTEIN-LIKE"/>
    <property type="match status" value="1"/>
</dbReference>
<dbReference type="CDD" id="cd05476">
    <property type="entry name" value="pepsin_A_like_plant"/>
    <property type="match status" value="1"/>
</dbReference>
<evidence type="ECO:0000313" key="14">
    <source>
        <dbReference type="EnsemblPlants" id="OPUNC05G20050.1"/>
    </source>
</evidence>
<sequence>MAAKAYKYKAELLVKDYLLADSYVPYASVLGGILMCKLSYDFTRFISSFYFKGYASLTKMQKIEWNNRGMSTVHAIFITLMSAYLVFFSGLFSDQQNGPVTFRSSSLSNFTLGVSVGYFITDLAMILWLYPSLGGMEYLVHHVLSLTAVTYTMLSGEGQLYTFMSLISETTTPGINLRWFLDVAGMKRSKRYVVNGVAMFVTWLVHGDSSGLNVHDGYQTHISDLILVRIQIKQMETFGYLLILCGFQQGKEKVFQVYLDTGSDLTWVPCGTNSSYQCLKCGNEHSTSKPTPTFSPSQSSSNMRELCGSHFCVDIHSSDNSHDPCAAAGCAIPSFMSGLCTRPCPPFSYTYGGGALVLGSLAKDIVTLHGSIFGIAILLDFPGFCFGCVGSSIREPIGIAGFGKGSLSLPSQLGFLDKGFSHCFLGFRFARNPNFTSSLIMGDLALSAKDDFLFTPMLKSITNPNFYYIGLDGVSIGDGAAIAAPPSLSSIDSEGNGGMIVDTGTTYTHLPDPFYTTILSSLASVIPYERSYDLEMRTGFDLCFKIPCPHTPCTQDELPLINFHFLGDVKLTLPKDSCYYAVTAPKNSVVVKCLLFQRMDDDDDDDNDVGGANNGPGAVLGSFQMQNVEIVYDMEVGRIGFQPKDCALHA</sequence>
<evidence type="ECO:0000256" key="5">
    <source>
        <dbReference type="ARBA" id="ARBA00022750"/>
    </source>
</evidence>
<feature type="transmembrane region" description="Helical" evidence="11">
    <location>
        <begin position="72"/>
        <end position="92"/>
    </location>
</feature>
<dbReference type="GO" id="GO:0004190">
    <property type="term" value="F:aspartic-type endopeptidase activity"/>
    <property type="evidence" value="ECO:0007669"/>
    <property type="project" value="UniProtKB-KW"/>
</dbReference>
<evidence type="ECO:0000256" key="3">
    <source>
        <dbReference type="ARBA" id="ARBA00022670"/>
    </source>
</evidence>
<evidence type="ECO:0000256" key="9">
    <source>
        <dbReference type="ARBA" id="ARBA00023180"/>
    </source>
</evidence>
<reference evidence="14" key="1">
    <citation type="submission" date="2015-04" db="UniProtKB">
        <authorList>
            <consortium name="EnsemblPlants"/>
        </authorList>
    </citation>
    <scope>IDENTIFICATION</scope>
</reference>